<comment type="caution">
    <text evidence="2">The sequence shown here is derived from an EMBL/GenBank/DDBJ whole genome shotgun (WGS) entry which is preliminary data.</text>
</comment>
<dbReference type="AlphaFoldDB" id="A0A1G2NZD5"/>
<gene>
    <name evidence="2" type="ORF">A3H68_02370</name>
</gene>
<dbReference type="EMBL" id="MHSH01000026">
    <property type="protein sequence ID" value="OHA41454.1"/>
    <property type="molecule type" value="Genomic_DNA"/>
</dbReference>
<evidence type="ECO:0000313" key="3">
    <source>
        <dbReference type="Proteomes" id="UP000176429"/>
    </source>
</evidence>
<evidence type="ECO:0000313" key="2">
    <source>
        <dbReference type="EMBL" id="OHA41454.1"/>
    </source>
</evidence>
<reference evidence="2 3" key="1">
    <citation type="journal article" date="2016" name="Nat. Commun.">
        <title>Thousands of microbial genomes shed light on interconnected biogeochemical processes in an aquifer system.</title>
        <authorList>
            <person name="Anantharaman K."/>
            <person name="Brown C.T."/>
            <person name="Hug L.A."/>
            <person name="Sharon I."/>
            <person name="Castelle C.J."/>
            <person name="Probst A.J."/>
            <person name="Thomas B.C."/>
            <person name="Singh A."/>
            <person name="Wilkins M.J."/>
            <person name="Karaoz U."/>
            <person name="Brodie E.L."/>
            <person name="Williams K.H."/>
            <person name="Hubbard S.S."/>
            <person name="Banfield J.F."/>
        </authorList>
    </citation>
    <scope>NUCLEOTIDE SEQUENCE [LARGE SCALE GENOMIC DNA]</scope>
</reference>
<keyword evidence="1" id="KW-0812">Transmembrane</keyword>
<proteinExistence type="predicted"/>
<dbReference type="Proteomes" id="UP000176429">
    <property type="component" value="Unassembled WGS sequence"/>
</dbReference>
<accession>A0A1G2NZD5</accession>
<keyword evidence="1" id="KW-1133">Transmembrane helix</keyword>
<feature type="transmembrane region" description="Helical" evidence="1">
    <location>
        <begin position="21"/>
        <end position="39"/>
    </location>
</feature>
<name>A0A1G2NZD5_9BACT</name>
<sequence length="62" mass="7108">MEVAFVRHVRYYNHKRAKSENLFSFFASAVIVYPKVFAFPPLPGLHNKAELSRPSSIPVKAF</sequence>
<keyword evidence="1" id="KW-0472">Membrane</keyword>
<evidence type="ECO:0000256" key="1">
    <source>
        <dbReference type="SAM" id="Phobius"/>
    </source>
</evidence>
<protein>
    <submittedName>
        <fullName evidence="2">Uncharacterized protein</fullName>
    </submittedName>
</protein>
<organism evidence="2 3">
    <name type="scientific">Candidatus Taylorbacteria bacterium RIFCSPLOWO2_02_FULL_46_40</name>
    <dbReference type="NCBI Taxonomy" id="1802329"/>
    <lineage>
        <taxon>Bacteria</taxon>
        <taxon>Candidatus Tayloriibacteriota</taxon>
    </lineage>
</organism>